<feature type="compositionally biased region" description="Basic and acidic residues" evidence="1">
    <location>
        <begin position="240"/>
        <end position="249"/>
    </location>
</feature>
<organism evidence="2 3">
    <name type="scientific">Knufia fluminis</name>
    <dbReference type="NCBI Taxonomy" id="191047"/>
    <lineage>
        <taxon>Eukaryota</taxon>
        <taxon>Fungi</taxon>
        <taxon>Dikarya</taxon>
        <taxon>Ascomycota</taxon>
        <taxon>Pezizomycotina</taxon>
        <taxon>Eurotiomycetes</taxon>
        <taxon>Chaetothyriomycetidae</taxon>
        <taxon>Chaetothyriales</taxon>
        <taxon>Trichomeriaceae</taxon>
        <taxon>Knufia</taxon>
    </lineage>
</organism>
<accession>A0AAN8EBJ8</accession>
<dbReference type="AlphaFoldDB" id="A0AAN8EBJ8"/>
<evidence type="ECO:0000313" key="2">
    <source>
        <dbReference type="EMBL" id="KAK5951509.1"/>
    </source>
</evidence>
<comment type="caution">
    <text evidence="2">The sequence shown here is derived from an EMBL/GenBank/DDBJ whole genome shotgun (WGS) entry which is preliminary data.</text>
</comment>
<evidence type="ECO:0000313" key="3">
    <source>
        <dbReference type="Proteomes" id="UP001316803"/>
    </source>
</evidence>
<feature type="region of interest" description="Disordered" evidence="1">
    <location>
        <begin position="209"/>
        <end position="285"/>
    </location>
</feature>
<keyword evidence="3" id="KW-1185">Reference proteome</keyword>
<feature type="compositionally biased region" description="Polar residues" evidence="1">
    <location>
        <begin position="273"/>
        <end position="285"/>
    </location>
</feature>
<feature type="compositionally biased region" description="Polar residues" evidence="1">
    <location>
        <begin position="250"/>
        <end position="266"/>
    </location>
</feature>
<sequence>MDLPGNHTEPDRVPYYKKRGHTASTFLLQSRRELLTRLPVQHAMRERTGPSGMLRQRRLPAIPRPAFTDEEIREIKKHRNEVAADPDHAHSHLQRSQLVNMWNADCDHEGQWKEYDQAQPIMEERREYSGLPDEVFDSHDIVGEKRKRIVSSNHEQPSATPKMRFLDEDDDMITEAGDFEEGEIDENVMQSIEDINQQLREQNEALRLLIENGMSSSPPEAPPSPPESDTSEQSTDDGEAVGHHVDTSLDTRASSPNTSPDETSSMEYLEPSRNGSSSSEGEQQH</sequence>
<name>A0AAN8EBJ8_9EURO</name>
<dbReference type="EMBL" id="JAKLMC020000020">
    <property type="protein sequence ID" value="KAK5951509.1"/>
    <property type="molecule type" value="Genomic_DNA"/>
</dbReference>
<proteinExistence type="predicted"/>
<gene>
    <name evidence="2" type="ORF">OHC33_007565</name>
</gene>
<dbReference type="Proteomes" id="UP001316803">
    <property type="component" value="Unassembled WGS sequence"/>
</dbReference>
<protein>
    <submittedName>
        <fullName evidence="2">Uncharacterized protein</fullName>
    </submittedName>
</protein>
<reference evidence="2 3" key="1">
    <citation type="submission" date="2022-12" db="EMBL/GenBank/DDBJ databases">
        <title>Genomic features and morphological characterization of a novel Knufia sp. strain isolated from spacecraft assembly facility.</title>
        <authorList>
            <person name="Teixeira M."/>
            <person name="Chander A.M."/>
            <person name="Stajich J.E."/>
            <person name="Venkateswaran K."/>
        </authorList>
    </citation>
    <scope>NUCLEOTIDE SEQUENCE [LARGE SCALE GENOMIC DNA]</scope>
    <source>
        <strain evidence="2 3">FJI-L2-BK-P2</strain>
    </source>
</reference>
<evidence type="ECO:0000256" key="1">
    <source>
        <dbReference type="SAM" id="MobiDB-lite"/>
    </source>
</evidence>